<keyword evidence="1" id="KW-1133">Transmembrane helix</keyword>
<keyword evidence="1" id="KW-0472">Membrane</keyword>
<dbReference type="EMBL" id="JBHMFB010000029">
    <property type="protein sequence ID" value="MFB9090309.1"/>
    <property type="molecule type" value="Genomic_DNA"/>
</dbReference>
<keyword evidence="3" id="KW-1185">Reference proteome</keyword>
<feature type="transmembrane region" description="Helical" evidence="1">
    <location>
        <begin position="188"/>
        <end position="205"/>
    </location>
</feature>
<feature type="transmembrane region" description="Helical" evidence="1">
    <location>
        <begin position="7"/>
        <end position="26"/>
    </location>
</feature>
<evidence type="ECO:0000256" key="1">
    <source>
        <dbReference type="SAM" id="Phobius"/>
    </source>
</evidence>
<keyword evidence="1" id="KW-0812">Transmembrane</keyword>
<protein>
    <recommendedName>
        <fullName evidence="4">DoxX family protein</fullName>
    </recommendedName>
</protein>
<feature type="transmembrane region" description="Helical" evidence="1">
    <location>
        <begin position="211"/>
        <end position="228"/>
    </location>
</feature>
<comment type="caution">
    <text evidence="2">The sequence shown here is derived from an EMBL/GenBank/DDBJ whole genome shotgun (WGS) entry which is preliminary data.</text>
</comment>
<sequence>MKHIKKISFRFFFIYFLLTIAPWFWLDVIPGVSYLTRIYTQAVQWIVFRFNDWFLHIKDKLNTEGYGSGDTTYYWAEFYTIIILSLVIAILWNAFDKKEKESKSLSYWLHNLIRYNLCFVSFIYGSIKLFALQMSFPTLSQLATPLGDFLPMRLSWMFIGYSEPYQIFSGIMELTVGVLLLYRRTIPLGLFVGLGVFINVFVLNMCYDIPVKLYSMQIVISCLFLLAIDSEKYLNFFVLNKPTVPITGYNYRFTKRWQRIGRIVLKSTFIVLVVGFSFYDAVSQYQESKKLETSVIPPGIYNIKTFKKNNQIFAIDATDTMAWKDFIFEKGKLGSIKTADTTFMNRYGRAYFIYEADKAKQIIHFKESMSDSVPLFGMKYKFINKNLLQLNGVFKKDTLFFELIKSNKTFPLAERQFHWISEANR</sequence>
<organism evidence="2 3">
    <name type="scientific">Flavobacterium paronense</name>
    <dbReference type="NCBI Taxonomy" id="1392775"/>
    <lineage>
        <taxon>Bacteria</taxon>
        <taxon>Pseudomonadati</taxon>
        <taxon>Bacteroidota</taxon>
        <taxon>Flavobacteriia</taxon>
        <taxon>Flavobacteriales</taxon>
        <taxon>Flavobacteriaceae</taxon>
        <taxon>Flavobacterium</taxon>
    </lineage>
</organism>
<feature type="transmembrane region" description="Helical" evidence="1">
    <location>
        <begin position="156"/>
        <end position="181"/>
    </location>
</feature>
<proteinExistence type="predicted"/>
<feature type="transmembrane region" description="Helical" evidence="1">
    <location>
        <begin position="115"/>
        <end position="136"/>
    </location>
</feature>
<dbReference type="RefSeq" id="WP_290285284.1">
    <property type="nucleotide sequence ID" value="NZ_JAUFQN010000019.1"/>
</dbReference>
<gene>
    <name evidence="2" type="ORF">ACFFUU_11900</name>
</gene>
<feature type="transmembrane region" description="Helical" evidence="1">
    <location>
        <begin position="260"/>
        <end position="279"/>
    </location>
</feature>
<name>A0ABV5GGP4_9FLAO</name>
<evidence type="ECO:0000313" key="2">
    <source>
        <dbReference type="EMBL" id="MFB9090309.1"/>
    </source>
</evidence>
<evidence type="ECO:0008006" key="4">
    <source>
        <dbReference type="Google" id="ProtNLM"/>
    </source>
</evidence>
<feature type="transmembrane region" description="Helical" evidence="1">
    <location>
        <begin position="73"/>
        <end position="95"/>
    </location>
</feature>
<reference evidence="2 3" key="1">
    <citation type="submission" date="2024-09" db="EMBL/GenBank/DDBJ databases">
        <authorList>
            <person name="Sun Q."/>
            <person name="Mori K."/>
        </authorList>
    </citation>
    <scope>NUCLEOTIDE SEQUENCE [LARGE SCALE GENOMIC DNA]</scope>
    <source>
        <strain evidence="2 3">CECT 8460</strain>
    </source>
</reference>
<accession>A0ABV5GGP4</accession>
<evidence type="ECO:0000313" key="3">
    <source>
        <dbReference type="Proteomes" id="UP001589576"/>
    </source>
</evidence>
<dbReference type="Proteomes" id="UP001589576">
    <property type="component" value="Unassembled WGS sequence"/>
</dbReference>